<reference evidence="1" key="1">
    <citation type="submission" date="2023-04" db="EMBL/GenBank/DDBJ databases">
        <title>Ambrosiozyma monospora NBRC 10751.</title>
        <authorList>
            <person name="Ichikawa N."/>
            <person name="Sato H."/>
            <person name="Tonouchi N."/>
        </authorList>
    </citation>
    <scope>NUCLEOTIDE SEQUENCE</scope>
    <source>
        <strain evidence="1">NBRC 10751</strain>
    </source>
</reference>
<proteinExistence type="predicted"/>
<protein>
    <submittedName>
        <fullName evidence="1">Unnamed protein product</fullName>
    </submittedName>
</protein>
<organism evidence="1 2">
    <name type="scientific">Ambrosiozyma monospora</name>
    <name type="common">Yeast</name>
    <name type="synonym">Endomycopsis monosporus</name>
    <dbReference type="NCBI Taxonomy" id="43982"/>
    <lineage>
        <taxon>Eukaryota</taxon>
        <taxon>Fungi</taxon>
        <taxon>Dikarya</taxon>
        <taxon>Ascomycota</taxon>
        <taxon>Saccharomycotina</taxon>
        <taxon>Pichiomycetes</taxon>
        <taxon>Pichiales</taxon>
        <taxon>Pichiaceae</taxon>
        <taxon>Ambrosiozyma</taxon>
    </lineage>
</organism>
<comment type="caution">
    <text evidence="1">The sequence shown here is derived from an EMBL/GenBank/DDBJ whole genome shotgun (WGS) entry which is preliminary data.</text>
</comment>
<accession>A0ACB5SZH0</accession>
<sequence length="812" mass="89764">MELFHYRTVAILDVFQFTNCYAPTSEIGNFISDPDMAAECQSYVITPEGTFGDLPMRHKRPSGSTSELEETGTSPSKHPNAQNINNLGMSVQSESPQNSFSLNNNSQITNSMTTSKKTKILPLPSKAALFNLYVKLSQNLTVKQWISDNLKELKHIDVRRFIIFGLLRGLIYRVRSYPICIKSENGVPLLASSTKDSKTSPAKSFNQKVKSENALSGKLKDLSLGSSSTKNLKTAPEKALNQNLKNIISSSPVAASNTRKSKKTPGGEGAAANGNKTSQKENEDTFEEYKKSQLAARQRQKDQEVLAKFLEEDWDFDKICTEMFKSRREIVDLLEGMDIKWTMRHTSGGPAGARNTSRRSSSVATRPASRSRSRPGSSLSSRRDMNKTTTTTNSDARKTRKKTSSALNNESIQVVVRCRGRNEAEVKQKVPVIVKPVENSSKKQICIETSSPHDFHTLSSISTTTKTYTVDQVFGPESEQTEIFEKAALPLFNDFVKGYNCTMLAYGQTGSGKTYTMCGDVDFENNADIPSDAGVIPRVLCELFERVDKDTAHVNCSFVEVYNEELSDLLAEPKLHSKKLRIYDDKIPAAGGQTLTSIKINGLSEIEVKSAQEGLALLQKGTHQRKTASTNMNTRSSRSHSIFIISLMKKEKNGEYTFSRMNLVDLAGSEDIIRSGATDQRAKEAGSINQSLLTLGKVINSLVDGSSHIPYRDSKLTHLLRDSLGGNTKTILVANVSSTLLDLQTTTSTLEYASKAKNVQNSAQIGPLISEGNIVSRLIEENNRLKKDLKANKLKDGVYLDEENYNKLMKIS</sequence>
<evidence type="ECO:0000313" key="2">
    <source>
        <dbReference type="Proteomes" id="UP001165064"/>
    </source>
</evidence>
<dbReference type="EMBL" id="BSXS01001871">
    <property type="protein sequence ID" value="GME77505.1"/>
    <property type="molecule type" value="Genomic_DNA"/>
</dbReference>
<name>A0ACB5SZH0_AMBMO</name>
<dbReference type="Proteomes" id="UP001165064">
    <property type="component" value="Unassembled WGS sequence"/>
</dbReference>
<evidence type="ECO:0000313" key="1">
    <source>
        <dbReference type="EMBL" id="GME77505.1"/>
    </source>
</evidence>
<gene>
    <name evidence="1" type="ORF">Amon02_000306100</name>
</gene>
<keyword evidence="2" id="KW-1185">Reference proteome</keyword>